<accession>A0A1F4XHA1</accession>
<dbReference type="PANTHER" id="PTHR16950:SF16">
    <property type="entry name" value="ZINC TRANSPORTER ZIP13"/>
    <property type="match status" value="1"/>
</dbReference>
<comment type="caution">
    <text evidence="6">The sequence shown here is derived from an EMBL/GenBank/DDBJ whole genome shotgun (WGS) entry which is preliminary data.</text>
</comment>
<evidence type="ECO:0000256" key="1">
    <source>
        <dbReference type="ARBA" id="ARBA00004141"/>
    </source>
</evidence>
<feature type="transmembrane region" description="Helical" evidence="5">
    <location>
        <begin position="68"/>
        <end position="87"/>
    </location>
</feature>
<dbReference type="GO" id="GO:0006882">
    <property type="term" value="P:intracellular zinc ion homeostasis"/>
    <property type="evidence" value="ECO:0007669"/>
    <property type="project" value="TreeGrafter"/>
</dbReference>
<dbReference type="PANTHER" id="PTHR16950">
    <property type="entry name" value="ZINC TRANSPORTER SLC39A7 HISTIDINE-RICH MEMBRANE PROTEIN KE4"/>
    <property type="match status" value="1"/>
</dbReference>
<protein>
    <recommendedName>
        <fullName evidence="8">ZIP family metal transporter</fullName>
    </recommendedName>
</protein>
<evidence type="ECO:0000256" key="4">
    <source>
        <dbReference type="ARBA" id="ARBA00023136"/>
    </source>
</evidence>
<feature type="transmembrane region" description="Helical" evidence="5">
    <location>
        <begin position="6"/>
        <end position="27"/>
    </location>
</feature>
<reference evidence="6 7" key="1">
    <citation type="journal article" date="2016" name="Nat. Commun.">
        <title>Thousands of microbial genomes shed light on interconnected biogeochemical processes in an aquifer system.</title>
        <authorList>
            <person name="Anantharaman K."/>
            <person name="Brown C.T."/>
            <person name="Hug L.A."/>
            <person name="Sharon I."/>
            <person name="Castelle C.J."/>
            <person name="Probst A.J."/>
            <person name="Thomas B.C."/>
            <person name="Singh A."/>
            <person name="Wilkins M.J."/>
            <person name="Karaoz U."/>
            <person name="Brodie E.L."/>
            <person name="Williams K.H."/>
            <person name="Hubbard S.S."/>
            <person name="Banfield J.F."/>
        </authorList>
    </citation>
    <scope>NUCLEOTIDE SEQUENCE [LARGE SCALE GENOMIC DNA]</scope>
</reference>
<feature type="transmembrane region" description="Helical" evidence="5">
    <location>
        <begin position="212"/>
        <end position="233"/>
    </location>
</feature>
<evidence type="ECO:0000256" key="5">
    <source>
        <dbReference type="SAM" id="Phobius"/>
    </source>
</evidence>
<dbReference type="GO" id="GO:0016020">
    <property type="term" value="C:membrane"/>
    <property type="evidence" value="ECO:0007669"/>
    <property type="project" value="UniProtKB-SubCell"/>
</dbReference>
<dbReference type="AlphaFoldDB" id="A0A1F4XHA1"/>
<evidence type="ECO:0000313" key="7">
    <source>
        <dbReference type="Proteomes" id="UP000176185"/>
    </source>
</evidence>
<name>A0A1F4XHA1_9BACT</name>
<gene>
    <name evidence="6" type="ORF">A2943_01785</name>
</gene>
<sequence length="264" mass="27840">MSVSFLIFGSVMLVSAVSLIGVFALSVREALLRRVLFVLVALATGAMFGNILLHLLPEAYAEGGDVKTVGVAIIAGMLAFFVLEKVLRWRHTHAVLENGEGSEVHLPHEGAERPHGHAVAHLGPLVLSADALHNVLDGFIIAGAYLVSPAAGIATTVAVVLHEIPQEIGDFGLLLHAGYTRAQALAWNFFSALTAFLGAGIGLYLSSTIEGVIPYMAAFAGGNLLYIAGSDLLPELRKTIDARRSVVQLVFLVVGVAFVALLID</sequence>
<comment type="subcellular location">
    <subcellularLocation>
        <location evidence="1">Membrane</location>
        <topology evidence="1">Multi-pass membrane protein</topology>
    </subcellularLocation>
</comment>
<feature type="transmembrane region" description="Helical" evidence="5">
    <location>
        <begin position="34"/>
        <end position="56"/>
    </location>
</feature>
<dbReference type="EMBL" id="MEWX01000010">
    <property type="protein sequence ID" value="OGC80974.1"/>
    <property type="molecule type" value="Genomic_DNA"/>
</dbReference>
<feature type="transmembrane region" description="Helical" evidence="5">
    <location>
        <begin position="245"/>
        <end position="263"/>
    </location>
</feature>
<dbReference type="GO" id="GO:0005385">
    <property type="term" value="F:zinc ion transmembrane transporter activity"/>
    <property type="evidence" value="ECO:0007669"/>
    <property type="project" value="TreeGrafter"/>
</dbReference>
<feature type="transmembrane region" description="Helical" evidence="5">
    <location>
        <begin position="185"/>
        <end position="206"/>
    </location>
</feature>
<evidence type="ECO:0000256" key="2">
    <source>
        <dbReference type="ARBA" id="ARBA00022692"/>
    </source>
</evidence>
<keyword evidence="2 5" id="KW-0812">Transmembrane</keyword>
<evidence type="ECO:0000313" key="6">
    <source>
        <dbReference type="EMBL" id="OGC80974.1"/>
    </source>
</evidence>
<keyword evidence="4 5" id="KW-0472">Membrane</keyword>
<organism evidence="6 7">
    <name type="scientific">Candidatus Adlerbacteria bacterium RIFCSPLOWO2_01_FULL_51_16</name>
    <dbReference type="NCBI Taxonomy" id="1797243"/>
    <lineage>
        <taxon>Bacteria</taxon>
        <taxon>Candidatus Adleribacteriota</taxon>
    </lineage>
</organism>
<dbReference type="InterPro" id="IPR003689">
    <property type="entry name" value="ZIP"/>
</dbReference>
<proteinExistence type="predicted"/>
<dbReference type="STRING" id="1797243.A2943_01785"/>
<evidence type="ECO:0000256" key="3">
    <source>
        <dbReference type="ARBA" id="ARBA00022989"/>
    </source>
</evidence>
<keyword evidence="3 5" id="KW-1133">Transmembrane helix</keyword>
<evidence type="ECO:0008006" key="8">
    <source>
        <dbReference type="Google" id="ProtNLM"/>
    </source>
</evidence>
<dbReference type="Proteomes" id="UP000176185">
    <property type="component" value="Unassembled WGS sequence"/>
</dbReference>
<dbReference type="Pfam" id="PF02535">
    <property type="entry name" value="Zip"/>
    <property type="match status" value="1"/>
</dbReference>